<dbReference type="Pfam" id="PF00528">
    <property type="entry name" value="BPD_transp_1"/>
    <property type="match status" value="1"/>
</dbReference>
<keyword evidence="2 5" id="KW-0812">Transmembrane</keyword>
<dbReference type="STRING" id="937334.SAMN05444406_1555"/>
<comment type="similarity">
    <text evidence="5">Belongs to the binding-protein-dependent transport system permease family.</text>
</comment>
<dbReference type="EMBL" id="FOXR01000055">
    <property type="protein sequence ID" value="SFQ45969.1"/>
    <property type="molecule type" value="Genomic_DNA"/>
</dbReference>
<keyword evidence="5" id="KW-0813">Transport</keyword>
<evidence type="ECO:0000313" key="7">
    <source>
        <dbReference type="EMBL" id="SFQ45969.1"/>
    </source>
</evidence>
<dbReference type="Gene3D" id="1.10.3720.10">
    <property type="entry name" value="MetI-like"/>
    <property type="match status" value="1"/>
</dbReference>
<reference evidence="7 8" key="1">
    <citation type="submission" date="2016-10" db="EMBL/GenBank/DDBJ databases">
        <authorList>
            <person name="de Groot N.N."/>
        </authorList>
    </citation>
    <scope>NUCLEOTIDE SEQUENCE [LARGE SCALE GENOMIC DNA]</scope>
    <source>
        <strain evidence="7 8">DSM 20678</strain>
    </source>
</reference>
<evidence type="ECO:0000313" key="8">
    <source>
        <dbReference type="Proteomes" id="UP000198577"/>
    </source>
</evidence>
<dbReference type="AlphaFoldDB" id="A0A1I5YNZ6"/>
<dbReference type="SUPFAM" id="SSF161098">
    <property type="entry name" value="MetI-like"/>
    <property type="match status" value="1"/>
</dbReference>
<evidence type="ECO:0000256" key="3">
    <source>
        <dbReference type="ARBA" id="ARBA00022989"/>
    </source>
</evidence>
<gene>
    <name evidence="7" type="ORF">SAMN05444406_1555</name>
</gene>
<keyword evidence="8" id="KW-1185">Reference proteome</keyword>
<evidence type="ECO:0000256" key="1">
    <source>
        <dbReference type="ARBA" id="ARBA00004141"/>
    </source>
</evidence>
<dbReference type="PROSITE" id="PS50928">
    <property type="entry name" value="ABC_TM1"/>
    <property type="match status" value="1"/>
</dbReference>
<feature type="transmembrane region" description="Helical" evidence="5">
    <location>
        <begin position="227"/>
        <end position="248"/>
    </location>
</feature>
<evidence type="ECO:0000259" key="6">
    <source>
        <dbReference type="PROSITE" id="PS50928"/>
    </source>
</evidence>
<name>A0A1I5YNZ6_9FIRM</name>
<dbReference type="Proteomes" id="UP000198577">
    <property type="component" value="Unassembled WGS sequence"/>
</dbReference>
<feature type="transmembrane region" description="Helical" evidence="5">
    <location>
        <begin position="29"/>
        <end position="56"/>
    </location>
</feature>
<sequence length="318" mass="36297">MRMQSTASNNVIISPNSKQFFRRLKEQKYLYMMVIPGVIWMIIFNYIPMYGIIIAFKDYNIISSFFEAPWVGFKHFLDFFRDDWFPIIMKNTVGISLLKLIFGFPLPIIFALFLNEIQNSTFKRTVQTISYLPHFLSWVVLGGILITWLSESGMINELLVNMGILDKPVAFLGEPKYFWWIATISDIWKGLGWNSIIYLAAISGVDVELYESAIVDGAGRFRRMWSITLPSISGTIAILFILAVSGLLNSNFDQILVLRNPLNAPSSEVIDIFVYRMGIQSARFSYATAVGLFKSVIALMLLLLANWVTRKLTGKSLF</sequence>
<feature type="transmembrane region" description="Helical" evidence="5">
    <location>
        <begin position="93"/>
        <end position="114"/>
    </location>
</feature>
<dbReference type="PANTHER" id="PTHR43496:SF1">
    <property type="entry name" value="POLYGALACTURONAN_RHAMNOGALACTURONAN TRANSPORT SYSTEM PERMEASE PROTEIN YTEP"/>
    <property type="match status" value="1"/>
</dbReference>
<feature type="transmembrane region" description="Helical" evidence="5">
    <location>
        <begin position="284"/>
        <end position="308"/>
    </location>
</feature>
<accession>A0A1I5YNZ6</accession>
<dbReference type="InterPro" id="IPR000515">
    <property type="entry name" value="MetI-like"/>
</dbReference>
<dbReference type="GO" id="GO:0055085">
    <property type="term" value="P:transmembrane transport"/>
    <property type="evidence" value="ECO:0007669"/>
    <property type="project" value="InterPro"/>
</dbReference>
<feature type="transmembrane region" description="Helical" evidence="5">
    <location>
        <begin position="135"/>
        <end position="155"/>
    </location>
</feature>
<organism evidence="7 8">
    <name type="scientific">Caldicoprobacter faecalis</name>
    <dbReference type="NCBI Taxonomy" id="937334"/>
    <lineage>
        <taxon>Bacteria</taxon>
        <taxon>Bacillati</taxon>
        <taxon>Bacillota</taxon>
        <taxon>Clostridia</taxon>
        <taxon>Caldicoprobacterales</taxon>
        <taxon>Caldicoprobacteraceae</taxon>
        <taxon>Caldicoprobacter</taxon>
    </lineage>
</organism>
<dbReference type="InterPro" id="IPR035906">
    <property type="entry name" value="MetI-like_sf"/>
</dbReference>
<keyword evidence="4 5" id="KW-0472">Membrane</keyword>
<proteinExistence type="inferred from homology"/>
<evidence type="ECO:0000256" key="2">
    <source>
        <dbReference type="ARBA" id="ARBA00022692"/>
    </source>
</evidence>
<evidence type="ECO:0000256" key="5">
    <source>
        <dbReference type="RuleBase" id="RU363032"/>
    </source>
</evidence>
<evidence type="ECO:0000256" key="4">
    <source>
        <dbReference type="ARBA" id="ARBA00023136"/>
    </source>
</evidence>
<protein>
    <submittedName>
        <fullName evidence="7">Carbohydrate ABC transporter membrane protein 1, CUT1 family</fullName>
    </submittedName>
</protein>
<dbReference type="CDD" id="cd06261">
    <property type="entry name" value="TM_PBP2"/>
    <property type="match status" value="1"/>
</dbReference>
<keyword evidence="3 5" id="KW-1133">Transmembrane helix</keyword>
<comment type="subcellular location">
    <subcellularLocation>
        <location evidence="5">Cell membrane</location>
        <topology evidence="5">Multi-pass membrane protein</topology>
    </subcellularLocation>
    <subcellularLocation>
        <location evidence="1">Membrane</location>
        <topology evidence="1">Multi-pass membrane protein</topology>
    </subcellularLocation>
</comment>
<dbReference type="GO" id="GO:0005886">
    <property type="term" value="C:plasma membrane"/>
    <property type="evidence" value="ECO:0007669"/>
    <property type="project" value="UniProtKB-SubCell"/>
</dbReference>
<feature type="domain" description="ABC transmembrane type-1" evidence="6">
    <location>
        <begin position="89"/>
        <end position="305"/>
    </location>
</feature>
<dbReference type="PANTHER" id="PTHR43496">
    <property type="entry name" value="PROTEIN LPLB"/>
    <property type="match status" value="1"/>
</dbReference>